<reference evidence="1" key="1">
    <citation type="submission" date="2019-08" db="EMBL/GenBank/DDBJ databases">
        <authorList>
            <person name="Kucharzyk K."/>
            <person name="Murdoch R.W."/>
            <person name="Higgins S."/>
            <person name="Loffler F."/>
        </authorList>
    </citation>
    <scope>NUCLEOTIDE SEQUENCE</scope>
</reference>
<protein>
    <submittedName>
        <fullName evidence="1">Uncharacterized protein</fullName>
    </submittedName>
</protein>
<name>A0A645CN87_9ZZZZ</name>
<organism evidence="1">
    <name type="scientific">bioreactor metagenome</name>
    <dbReference type="NCBI Taxonomy" id="1076179"/>
    <lineage>
        <taxon>unclassified sequences</taxon>
        <taxon>metagenomes</taxon>
        <taxon>ecological metagenomes</taxon>
    </lineage>
</organism>
<comment type="caution">
    <text evidence="1">The sequence shown here is derived from an EMBL/GenBank/DDBJ whole genome shotgun (WGS) entry which is preliminary data.</text>
</comment>
<accession>A0A645CN87</accession>
<dbReference type="EMBL" id="VSSQ01028494">
    <property type="protein sequence ID" value="MPM78232.1"/>
    <property type="molecule type" value="Genomic_DNA"/>
</dbReference>
<gene>
    <name evidence="1" type="ORF">SDC9_125243</name>
</gene>
<proteinExistence type="predicted"/>
<evidence type="ECO:0000313" key="1">
    <source>
        <dbReference type="EMBL" id="MPM78232.1"/>
    </source>
</evidence>
<dbReference type="AlphaFoldDB" id="A0A645CN87"/>
<sequence>MILKNRYLLIVMNRFWLISFGVERIQRSNQLRNRLPAILLRNCKTAQQCRLLRGRNRHAQCGGRFQLVVTETLDGFRRGDAGDRAIDGCAKRIDVRPGTLLPARKILFLRRIAGLEHHGKTAVAAVEIVPRRAEIDEFHVVLRRDHDVIRADVAMDETGGVHLRK</sequence>